<dbReference type="Pfam" id="PF16850">
    <property type="entry name" value="Inhibitor_I66"/>
    <property type="match status" value="1"/>
</dbReference>
<gene>
    <name evidence="1" type="ORF">FA13DRAFT_1743937</name>
</gene>
<dbReference type="EMBL" id="QPFP01000173">
    <property type="protein sequence ID" value="TEB19780.1"/>
    <property type="molecule type" value="Genomic_DNA"/>
</dbReference>
<dbReference type="AlphaFoldDB" id="A0A4Y7SDM5"/>
<dbReference type="Proteomes" id="UP000298030">
    <property type="component" value="Unassembled WGS sequence"/>
</dbReference>
<proteinExistence type="predicted"/>
<organism evidence="1 2">
    <name type="scientific">Coprinellus micaceus</name>
    <name type="common">Glistening ink-cap mushroom</name>
    <name type="synonym">Coprinus micaceus</name>
    <dbReference type="NCBI Taxonomy" id="71717"/>
    <lineage>
        <taxon>Eukaryota</taxon>
        <taxon>Fungi</taxon>
        <taxon>Dikarya</taxon>
        <taxon>Basidiomycota</taxon>
        <taxon>Agaricomycotina</taxon>
        <taxon>Agaricomycetes</taxon>
        <taxon>Agaricomycetidae</taxon>
        <taxon>Agaricales</taxon>
        <taxon>Agaricineae</taxon>
        <taxon>Psathyrellaceae</taxon>
        <taxon>Coprinellus</taxon>
    </lineage>
</organism>
<comment type="caution">
    <text evidence="1">The sequence shown here is derived from an EMBL/GenBank/DDBJ whole genome shotgun (WGS) entry which is preliminary data.</text>
</comment>
<dbReference type="InterPro" id="IPR031755">
    <property type="entry name" value="Inhibitor_I66"/>
</dbReference>
<dbReference type="OrthoDB" id="3439489at2759"/>
<protein>
    <submittedName>
        <fullName evidence="1">Uncharacterized protein</fullName>
    </submittedName>
</protein>
<keyword evidence="2" id="KW-1185">Reference proteome</keyword>
<reference evidence="1 2" key="1">
    <citation type="journal article" date="2019" name="Nat. Ecol. Evol.">
        <title>Megaphylogeny resolves global patterns of mushroom evolution.</title>
        <authorList>
            <person name="Varga T."/>
            <person name="Krizsan K."/>
            <person name="Foldi C."/>
            <person name="Dima B."/>
            <person name="Sanchez-Garcia M."/>
            <person name="Sanchez-Ramirez S."/>
            <person name="Szollosi G.J."/>
            <person name="Szarkandi J.G."/>
            <person name="Papp V."/>
            <person name="Albert L."/>
            <person name="Andreopoulos W."/>
            <person name="Angelini C."/>
            <person name="Antonin V."/>
            <person name="Barry K.W."/>
            <person name="Bougher N.L."/>
            <person name="Buchanan P."/>
            <person name="Buyck B."/>
            <person name="Bense V."/>
            <person name="Catcheside P."/>
            <person name="Chovatia M."/>
            <person name="Cooper J."/>
            <person name="Damon W."/>
            <person name="Desjardin D."/>
            <person name="Finy P."/>
            <person name="Geml J."/>
            <person name="Haridas S."/>
            <person name="Hughes K."/>
            <person name="Justo A."/>
            <person name="Karasinski D."/>
            <person name="Kautmanova I."/>
            <person name="Kiss B."/>
            <person name="Kocsube S."/>
            <person name="Kotiranta H."/>
            <person name="LaButti K.M."/>
            <person name="Lechner B.E."/>
            <person name="Liimatainen K."/>
            <person name="Lipzen A."/>
            <person name="Lukacs Z."/>
            <person name="Mihaltcheva S."/>
            <person name="Morgado L.N."/>
            <person name="Niskanen T."/>
            <person name="Noordeloos M.E."/>
            <person name="Ohm R.A."/>
            <person name="Ortiz-Santana B."/>
            <person name="Ovrebo C."/>
            <person name="Racz N."/>
            <person name="Riley R."/>
            <person name="Savchenko A."/>
            <person name="Shiryaev A."/>
            <person name="Soop K."/>
            <person name="Spirin V."/>
            <person name="Szebenyi C."/>
            <person name="Tomsovsky M."/>
            <person name="Tulloss R.E."/>
            <person name="Uehling J."/>
            <person name="Grigoriev I.V."/>
            <person name="Vagvolgyi C."/>
            <person name="Papp T."/>
            <person name="Martin F.M."/>
            <person name="Miettinen O."/>
            <person name="Hibbett D.S."/>
            <person name="Nagy L.G."/>
        </authorList>
    </citation>
    <scope>NUCLEOTIDE SEQUENCE [LARGE SCALE GENOMIC DNA]</scope>
    <source>
        <strain evidence="1 2">FP101781</strain>
    </source>
</reference>
<dbReference type="Gene3D" id="2.80.10.50">
    <property type="match status" value="1"/>
</dbReference>
<evidence type="ECO:0000313" key="1">
    <source>
        <dbReference type="EMBL" id="TEB19780.1"/>
    </source>
</evidence>
<evidence type="ECO:0000313" key="2">
    <source>
        <dbReference type="Proteomes" id="UP000298030"/>
    </source>
</evidence>
<accession>A0A4Y7SDM5</accession>
<name>A0A4Y7SDM5_COPMI</name>
<sequence>MARTFIRTLRPLALLLCGRYGAEHRLFAYRITTRRSSFSEGWFLTTDDEFTQLSVKPLVMVPTYPPRFIHNEIFKIVPVHHHD</sequence>